<proteinExistence type="predicted"/>
<keyword evidence="3" id="KW-1185">Reference proteome</keyword>
<organism evidence="2 3">
    <name type="scientific">Parasponia andersonii</name>
    <name type="common">Sponia andersonii</name>
    <dbReference type="NCBI Taxonomy" id="3476"/>
    <lineage>
        <taxon>Eukaryota</taxon>
        <taxon>Viridiplantae</taxon>
        <taxon>Streptophyta</taxon>
        <taxon>Embryophyta</taxon>
        <taxon>Tracheophyta</taxon>
        <taxon>Spermatophyta</taxon>
        <taxon>Magnoliopsida</taxon>
        <taxon>eudicotyledons</taxon>
        <taxon>Gunneridae</taxon>
        <taxon>Pentapetalae</taxon>
        <taxon>rosids</taxon>
        <taxon>fabids</taxon>
        <taxon>Rosales</taxon>
        <taxon>Cannabaceae</taxon>
        <taxon>Parasponia</taxon>
    </lineage>
</organism>
<evidence type="ECO:0000256" key="1">
    <source>
        <dbReference type="SAM" id="MobiDB-lite"/>
    </source>
</evidence>
<reference evidence="3" key="1">
    <citation type="submission" date="2016-06" db="EMBL/GenBank/DDBJ databases">
        <title>Parallel loss of symbiosis genes in relatives of nitrogen-fixing non-legume Parasponia.</title>
        <authorList>
            <person name="Van Velzen R."/>
            <person name="Holmer R."/>
            <person name="Bu F."/>
            <person name="Rutten L."/>
            <person name="Van Zeijl A."/>
            <person name="Liu W."/>
            <person name="Santuari L."/>
            <person name="Cao Q."/>
            <person name="Sharma T."/>
            <person name="Shen D."/>
            <person name="Roswanjaya Y."/>
            <person name="Wardhani T."/>
            <person name="Kalhor M.S."/>
            <person name="Jansen J."/>
            <person name="Van den Hoogen J."/>
            <person name="Gungor B."/>
            <person name="Hartog M."/>
            <person name="Hontelez J."/>
            <person name="Verver J."/>
            <person name="Yang W.-C."/>
            <person name="Schijlen E."/>
            <person name="Repin R."/>
            <person name="Schilthuizen M."/>
            <person name="Schranz E."/>
            <person name="Heidstra R."/>
            <person name="Miyata K."/>
            <person name="Fedorova E."/>
            <person name="Kohlen W."/>
            <person name="Bisseling T."/>
            <person name="Smit S."/>
            <person name="Geurts R."/>
        </authorList>
    </citation>
    <scope>NUCLEOTIDE SEQUENCE [LARGE SCALE GENOMIC DNA]</scope>
    <source>
        <strain evidence="3">cv. WU1-14</strain>
    </source>
</reference>
<sequence length="108" mass="11898">MAIVNVTGDIFEARVFILYPKNLYITLKSALMQGGELGEKLTVAGEDLIVELGLEEAHVVVVFVMDPMVLVAVEEEDLKVERHWRGEDEEEVGDHCSGTTNDAIGEIP</sequence>
<dbReference type="EMBL" id="JXTB01000032">
    <property type="protein sequence ID" value="PON73673.1"/>
    <property type="molecule type" value="Genomic_DNA"/>
</dbReference>
<accession>A0A2P5DK74</accession>
<name>A0A2P5DK74_PARAD</name>
<dbReference type="Proteomes" id="UP000237105">
    <property type="component" value="Unassembled WGS sequence"/>
</dbReference>
<protein>
    <submittedName>
        <fullName evidence="2">Uncharacterized protein</fullName>
    </submittedName>
</protein>
<evidence type="ECO:0000313" key="3">
    <source>
        <dbReference type="Proteomes" id="UP000237105"/>
    </source>
</evidence>
<feature type="region of interest" description="Disordered" evidence="1">
    <location>
        <begin position="83"/>
        <end position="108"/>
    </location>
</feature>
<gene>
    <name evidence="2" type="ORF">PanWU01x14_055610</name>
</gene>
<dbReference type="OrthoDB" id="10490979at2759"/>
<comment type="caution">
    <text evidence="2">The sequence shown here is derived from an EMBL/GenBank/DDBJ whole genome shotgun (WGS) entry which is preliminary data.</text>
</comment>
<evidence type="ECO:0000313" key="2">
    <source>
        <dbReference type="EMBL" id="PON73673.1"/>
    </source>
</evidence>
<dbReference type="AlphaFoldDB" id="A0A2P5DK74"/>